<feature type="chain" id="PRO_5047155081" evidence="1">
    <location>
        <begin position="22"/>
        <end position="99"/>
    </location>
</feature>
<feature type="signal peptide" evidence="1">
    <location>
        <begin position="1"/>
        <end position="21"/>
    </location>
</feature>
<evidence type="ECO:0000256" key="1">
    <source>
        <dbReference type="SAM" id="SignalP"/>
    </source>
</evidence>
<evidence type="ECO:0000313" key="2">
    <source>
        <dbReference type="EMBL" id="UYW01629.1"/>
    </source>
</evidence>
<name>A0ABY6M1W2_9FLAO</name>
<dbReference type="Proteomes" id="UP001163328">
    <property type="component" value="Chromosome"/>
</dbReference>
<protein>
    <submittedName>
        <fullName evidence="2">Uncharacterized protein</fullName>
    </submittedName>
</protein>
<keyword evidence="3" id="KW-1185">Reference proteome</keyword>
<proteinExistence type="predicted"/>
<dbReference type="RefSeq" id="WP_264434102.1">
    <property type="nucleotide sequence ID" value="NZ_CP081495.1"/>
</dbReference>
<keyword evidence="1" id="KW-0732">Signal</keyword>
<organism evidence="2 3">
    <name type="scientific">Flavobacterium agricola</name>
    <dbReference type="NCBI Taxonomy" id="2870839"/>
    <lineage>
        <taxon>Bacteria</taxon>
        <taxon>Pseudomonadati</taxon>
        <taxon>Bacteroidota</taxon>
        <taxon>Flavobacteriia</taxon>
        <taxon>Flavobacteriales</taxon>
        <taxon>Flavobacteriaceae</taxon>
        <taxon>Flavobacterium</taxon>
    </lineage>
</organism>
<dbReference type="EMBL" id="CP081495">
    <property type="protein sequence ID" value="UYW01629.1"/>
    <property type="molecule type" value="Genomic_DNA"/>
</dbReference>
<reference evidence="2" key="1">
    <citation type="submission" date="2021-08" db="EMBL/GenBank/DDBJ databases">
        <title>Flavobacterium sp. strain CC-SYL302.</title>
        <authorList>
            <person name="Lin S.-Y."/>
            <person name="Lee T.-H."/>
            <person name="Young C.-C."/>
        </authorList>
    </citation>
    <scope>NUCLEOTIDE SEQUENCE</scope>
    <source>
        <strain evidence="2">CC-SYL302</strain>
    </source>
</reference>
<accession>A0ABY6M1W2</accession>
<sequence>MRTLKSKSLFCLFLLPLISWAQLGNTLHCGFDFTTYLVVDVKDAATQNNVTGLRLSIVDDVGNEVLNTNNQHSFLNANVPLVFSENYKIDSHRWFFPYA</sequence>
<gene>
    <name evidence="2" type="ORF">K5I29_01510</name>
</gene>
<evidence type="ECO:0000313" key="3">
    <source>
        <dbReference type="Proteomes" id="UP001163328"/>
    </source>
</evidence>